<dbReference type="GO" id="GO:0016787">
    <property type="term" value="F:hydrolase activity"/>
    <property type="evidence" value="ECO:0007669"/>
    <property type="project" value="InterPro"/>
</dbReference>
<dbReference type="EMBL" id="FTMS01000001">
    <property type="protein sequence ID" value="SIP92762.1"/>
    <property type="molecule type" value="Genomic_DNA"/>
</dbReference>
<keyword evidence="3" id="KW-1185">Reference proteome</keyword>
<dbReference type="Gene3D" id="3.60.21.10">
    <property type="match status" value="1"/>
</dbReference>
<dbReference type="InterPro" id="IPR006186">
    <property type="entry name" value="Ser/Thr-sp_prot-phosphatase"/>
</dbReference>
<evidence type="ECO:0000259" key="1">
    <source>
        <dbReference type="PROSITE" id="PS00125"/>
    </source>
</evidence>
<dbReference type="InterPro" id="IPR004843">
    <property type="entry name" value="Calcineurin-like_PHP"/>
</dbReference>
<dbReference type="AlphaFoldDB" id="A0A1N6NL71"/>
<proteinExistence type="predicted"/>
<dbReference type="SUPFAM" id="SSF56300">
    <property type="entry name" value="Metallo-dependent phosphatases"/>
    <property type="match status" value="1"/>
</dbReference>
<name>A0A1N6NL71_9SPIO</name>
<evidence type="ECO:0000313" key="3">
    <source>
        <dbReference type="Proteomes" id="UP000186400"/>
    </source>
</evidence>
<reference evidence="2 3" key="1">
    <citation type="submission" date="2017-01" db="EMBL/GenBank/DDBJ databases">
        <authorList>
            <person name="Mah S.A."/>
            <person name="Swanson W.J."/>
            <person name="Moy G.W."/>
            <person name="Vacquier V.D."/>
        </authorList>
    </citation>
    <scope>NUCLEOTIDE SEQUENCE [LARGE SCALE GENOMIC DNA]</scope>
    <source>
        <strain evidence="2 3">ASpG1</strain>
    </source>
</reference>
<dbReference type="PROSITE" id="PS00125">
    <property type="entry name" value="SER_THR_PHOSPHATASE"/>
    <property type="match status" value="1"/>
</dbReference>
<dbReference type="InterPro" id="IPR029052">
    <property type="entry name" value="Metallo-depent_PP-like"/>
</dbReference>
<accession>A0A1N6NL71</accession>
<dbReference type="RefSeq" id="WP_076487518.1">
    <property type="nucleotide sequence ID" value="NZ_FTMS01000001.1"/>
</dbReference>
<evidence type="ECO:0000313" key="2">
    <source>
        <dbReference type="EMBL" id="SIP92762.1"/>
    </source>
</evidence>
<protein>
    <submittedName>
        <fullName evidence="2">Calcineurin-like phosphoesterase</fullName>
    </submittedName>
</protein>
<sequence length="358" mass="40026">MGFGDDLAPGDESFRERFDRILRRKKPPGPGELAGDMERACAVLESEPSRQRPPDKEGLPGGIVHLRPELPLVVLPDIHARLDLLACALKASFPDHGIDQPLLEALEQDRAQLLFLGDYVHSEARARERWLKAYKEFTRGFRKHASMDEEMRESLGVLQVVALLKTFYPDRVHGLKGNHENITNEKGQGNHPFGKFVLEGAMVVEYMKRFYPGAPLEALYRFEKGLPLLAVGQSLLASHAEPARFFDTSRVINYRSNPDVVEGLSWTDNGQAREGSVAAMLDHYLRCGASPEAVYLGGHRPVAGMYALRAQGRFVQFHNPDLHVAALPPVNRPFDLQRDIVNLQDLSDQGEARHGKNS</sequence>
<gene>
    <name evidence="2" type="ORF">SAMN05920897_101309</name>
</gene>
<dbReference type="Proteomes" id="UP000186400">
    <property type="component" value="Unassembled WGS sequence"/>
</dbReference>
<dbReference type="Pfam" id="PF00149">
    <property type="entry name" value="Metallophos"/>
    <property type="match status" value="1"/>
</dbReference>
<dbReference type="OrthoDB" id="357054at2"/>
<feature type="domain" description="Serine/threonine specific protein phosphatases" evidence="1">
    <location>
        <begin position="175"/>
        <end position="180"/>
    </location>
</feature>
<organism evidence="2 3">
    <name type="scientific">Alkalispirochaeta americana</name>
    <dbReference type="NCBI Taxonomy" id="159291"/>
    <lineage>
        <taxon>Bacteria</taxon>
        <taxon>Pseudomonadati</taxon>
        <taxon>Spirochaetota</taxon>
        <taxon>Spirochaetia</taxon>
        <taxon>Spirochaetales</taxon>
        <taxon>Spirochaetaceae</taxon>
        <taxon>Alkalispirochaeta</taxon>
    </lineage>
</organism>
<dbReference type="STRING" id="159291.SAMN05920897_101309"/>